<evidence type="ECO:0000313" key="1">
    <source>
        <dbReference type="EMBL" id="CPR18348.1"/>
    </source>
</evidence>
<dbReference type="KEGG" id="fiy:BN1229_v1_1670"/>
<dbReference type="AlphaFoldDB" id="A0A0D6JES8"/>
<sequence>MARILDQLEAADSEHSRREPVATILNTKAAKLLLARFLDAAVYRVSQE</sequence>
<reference evidence="2" key="1">
    <citation type="submission" date="2015-02" db="EMBL/GenBank/DDBJ databases">
        <authorList>
            <person name="Chooi Y.-H."/>
        </authorList>
    </citation>
    <scope>NUCLEOTIDE SEQUENCE [LARGE SCALE GENOMIC DNA]</scope>
    <source>
        <strain evidence="2">strain Y</strain>
    </source>
</reference>
<proteinExistence type="predicted"/>
<dbReference type="EMBL" id="LN829119">
    <property type="protein sequence ID" value="CPR18348.1"/>
    <property type="molecule type" value="Genomic_DNA"/>
</dbReference>
<evidence type="ECO:0000313" key="2">
    <source>
        <dbReference type="Proteomes" id="UP000033187"/>
    </source>
</evidence>
<name>A0A0D6JES8_9HYPH</name>
<dbReference type="Proteomes" id="UP000033187">
    <property type="component" value="Chromosome 1"/>
</dbReference>
<accession>A0A0D6JES8</accession>
<organism evidence="1 2">
    <name type="scientific">Candidatus Filomicrobium marinum</name>
    <dbReference type="NCBI Taxonomy" id="1608628"/>
    <lineage>
        <taxon>Bacteria</taxon>
        <taxon>Pseudomonadati</taxon>
        <taxon>Pseudomonadota</taxon>
        <taxon>Alphaproteobacteria</taxon>
        <taxon>Hyphomicrobiales</taxon>
        <taxon>Hyphomicrobiaceae</taxon>
        <taxon>Filomicrobium</taxon>
    </lineage>
</organism>
<gene>
    <name evidence="1" type="ORF">YBN1229_v1_1670</name>
</gene>
<keyword evidence="2" id="KW-1185">Reference proteome</keyword>
<protein>
    <submittedName>
        <fullName evidence="1">Uncharacterized protein</fullName>
    </submittedName>
</protein>